<feature type="transmembrane region" description="Helical" evidence="9">
    <location>
        <begin position="149"/>
        <end position="168"/>
    </location>
</feature>
<reference evidence="10" key="2">
    <citation type="journal article" date="2021" name="PeerJ">
        <title>Extensive microbial diversity within the chicken gut microbiome revealed by metagenomics and culture.</title>
        <authorList>
            <person name="Gilroy R."/>
            <person name="Ravi A."/>
            <person name="Getino M."/>
            <person name="Pursley I."/>
            <person name="Horton D.L."/>
            <person name="Alikhan N.F."/>
            <person name="Baker D."/>
            <person name="Gharbi K."/>
            <person name="Hall N."/>
            <person name="Watson M."/>
            <person name="Adriaenssens E.M."/>
            <person name="Foster-Nyarko E."/>
            <person name="Jarju S."/>
            <person name="Secka A."/>
            <person name="Antonio M."/>
            <person name="Oren A."/>
            <person name="Chaudhuri R.R."/>
            <person name="La Ragione R."/>
            <person name="Hildebrand F."/>
            <person name="Pallen M.J."/>
        </authorList>
    </citation>
    <scope>NUCLEOTIDE SEQUENCE</scope>
    <source>
        <strain evidence="10">17213</strain>
    </source>
</reference>
<dbReference type="Pfam" id="PF05525">
    <property type="entry name" value="Branch_AA_trans"/>
    <property type="match status" value="1"/>
</dbReference>
<dbReference type="GO" id="GO:0005304">
    <property type="term" value="F:L-valine transmembrane transporter activity"/>
    <property type="evidence" value="ECO:0007669"/>
    <property type="project" value="TreeGrafter"/>
</dbReference>
<evidence type="ECO:0000256" key="7">
    <source>
        <dbReference type="ARBA" id="ARBA00022989"/>
    </source>
</evidence>
<keyword evidence="8 9" id="KW-0472">Membrane</keyword>
<evidence type="ECO:0000256" key="2">
    <source>
        <dbReference type="ARBA" id="ARBA00008540"/>
    </source>
</evidence>
<gene>
    <name evidence="10" type="primary">brnQ</name>
    <name evidence="10" type="ORF">IAB19_10200</name>
</gene>
<feature type="transmembrane region" description="Helical" evidence="9">
    <location>
        <begin position="188"/>
        <end position="211"/>
    </location>
</feature>
<dbReference type="GO" id="GO:0015820">
    <property type="term" value="P:L-leucine transport"/>
    <property type="evidence" value="ECO:0007669"/>
    <property type="project" value="TreeGrafter"/>
</dbReference>
<feature type="transmembrane region" description="Helical" evidence="9">
    <location>
        <begin position="312"/>
        <end position="331"/>
    </location>
</feature>
<feature type="transmembrane region" description="Helical" evidence="9">
    <location>
        <begin position="223"/>
        <end position="244"/>
    </location>
</feature>
<protein>
    <recommendedName>
        <fullName evidence="9">Branched-chain amino acid transport system carrier protein</fullName>
    </recommendedName>
</protein>
<dbReference type="GO" id="GO:0015190">
    <property type="term" value="F:L-leucine transmembrane transporter activity"/>
    <property type="evidence" value="ECO:0007669"/>
    <property type="project" value="TreeGrafter"/>
</dbReference>
<proteinExistence type="inferred from homology"/>
<evidence type="ECO:0000256" key="5">
    <source>
        <dbReference type="ARBA" id="ARBA00022692"/>
    </source>
</evidence>
<dbReference type="GO" id="GO:0015818">
    <property type="term" value="P:isoleucine transport"/>
    <property type="evidence" value="ECO:0007669"/>
    <property type="project" value="TreeGrafter"/>
</dbReference>
<evidence type="ECO:0000256" key="4">
    <source>
        <dbReference type="ARBA" id="ARBA00022475"/>
    </source>
</evidence>
<comment type="caution">
    <text evidence="10">The sequence shown here is derived from an EMBL/GenBank/DDBJ whole genome shotgun (WGS) entry which is preliminary data.</text>
</comment>
<accession>A0A9D9GV14</accession>
<dbReference type="PANTHER" id="PTHR30588">
    <property type="entry name" value="BRANCHED-CHAIN AMINO ACID TRANSPORT SYSTEM 2 CARRIER PROTEIN"/>
    <property type="match status" value="1"/>
</dbReference>
<feature type="transmembrane region" description="Helical" evidence="9">
    <location>
        <begin position="408"/>
        <end position="424"/>
    </location>
</feature>
<dbReference type="GO" id="GO:0015188">
    <property type="term" value="F:L-isoleucine transmembrane transporter activity"/>
    <property type="evidence" value="ECO:0007669"/>
    <property type="project" value="TreeGrafter"/>
</dbReference>
<feature type="transmembrane region" description="Helical" evidence="9">
    <location>
        <begin position="279"/>
        <end position="300"/>
    </location>
</feature>
<evidence type="ECO:0000256" key="9">
    <source>
        <dbReference type="RuleBase" id="RU362122"/>
    </source>
</evidence>
<name>A0A9D9GV14_9GAMM</name>
<comment type="caution">
    <text evidence="9">Lacks conserved residue(s) required for the propagation of feature annotation.</text>
</comment>
<comment type="subcellular location">
    <subcellularLocation>
        <location evidence="9">Cell inner membrane</location>
        <topology evidence="9">Multi-pass membrane protein</topology>
    </subcellularLocation>
    <subcellularLocation>
        <location evidence="1">Cell membrane</location>
        <topology evidence="1">Multi-pass membrane protein</topology>
    </subcellularLocation>
</comment>
<evidence type="ECO:0000256" key="6">
    <source>
        <dbReference type="ARBA" id="ARBA00022970"/>
    </source>
</evidence>
<evidence type="ECO:0000256" key="1">
    <source>
        <dbReference type="ARBA" id="ARBA00004651"/>
    </source>
</evidence>
<dbReference type="PANTHER" id="PTHR30588:SF0">
    <property type="entry name" value="BRANCHED-CHAIN AMINO ACID PERMEASE BRNQ"/>
    <property type="match status" value="1"/>
</dbReference>
<comment type="similarity">
    <text evidence="2 9">Belongs to the branched chain amino acid transporter family.</text>
</comment>
<feature type="transmembrane region" description="Helical" evidence="9">
    <location>
        <begin position="7"/>
        <end position="28"/>
    </location>
</feature>
<sequence>MKKLSLLDIILLGITNFALYVGAGNIIFPPFLGLMAGSNAVIAAIGFLITGVGLPVIAAIALAKVSGRLNLITLPIGVKCGLAASVVCYLCIGPLYAIPRTATVSYALAVTPFVEEDKYLPYYSAAYFIFAALVALYPSRILDTLGKVLSPVKIISLIVLIAAGALIIPGEGSAPQGAFVDASFSQGIINGYLTLDTLASLAFGIVIVDAIRSRGIDDNKSIVKYACISGTLAGLGMMTIYIGLFNLGYHSYALTPTAENGAEVLSAYVNFAFGSGGSFFLALVICVACVVTAIGLICACSSYFSKITGINYRIYVFVIALFGAVISNLGLTHLIKISVPILIAIYPMFIVLVFGSFISGLLHSPRRVIAPTAALSLLFGFNDALESQGLSPLPEAVKSALPMYQDCLSWLIPCLAFAAILMIYDRIKGPAAKVHAANETD</sequence>
<dbReference type="InterPro" id="IPR004685">
    <property type="entry name" value="Brnchd-chn_aa_trnsp_Livcs"/>
</dbReference>
<keyword evidence="4" id="KW-1003">Cell membrane</keyword>
<evidence type="ECO:0000256" key="8">
    <source>
        <dbReference type="ARBA" id="ARBA00023136"/>
    </source>
</evidence>
<keyword evidence="7 9" id="KW-1133">Transmembrane helix</keyword>
<dbReference type="GO" id="GO:0005886">
    <property type="term" value="C:plasma membrane"/>
    <property type="evidence" value="ECO:0007669"/>
    <property type="project" value="UniProtKB-SubCell"/>
</dbReference>
<feature type="transmembrane region" description="Helical" evidence="9">
    <location>
        <begin position="119"/>
        <end position="137"/>
    </location>
</feature>
<keyword evidence="5 9" id="KW-0812">Transmembrane</keyword>
<evidence type="ECO:0000313" key="10">
    <source>
        <dbReference type="EMBL" id="MBO8416740.1"/>
    </source>
</evidence>
<reference evidence="10" key="1">
    <citation type="submission" date="2020-10" db="EMBL/GenBank/DDBJ databases">
        <authorList>
            <person name="Gilroy R."/>
        </authorList>
    </citation>
    <scope>NUCLEOTIDE SEQUENCE</scope>
    <source>
        <strain evidence="10">17213</strain>
    </source>
</reference>
<dbReference type="AlphaFoldDB" id="A0A9D9GV14"/>
<comment type="function">
    <text evidence="9">Component of the transport system for branched-chain amino acids.</text>
</comment>
<evidence type="ECO:0000256" key="3">
    <source>
        <dbReference type="ARBA" id="ARBA00022448"/>
    </source>
</evidence>
<dbReference type="EMBL" id="JADINH010000200">
    <property type="protein sequence ID" value="MBO8416740.1"/>
    <property type="molecule type" value="Genomic_DNA"/>
</dbReference>
<feature type="transmembrane region" description="Helical" evidence="9">
    <location>
        <begin position="74"/>
        <end position="99"/>
    </location>
</feature>
<feature type="transmembrane region" description="Helical" evidence="9">
    <location>
        <begin position="40"/>
        <end position="62"/>
    </location>
</feature>
<evidence type="ECO:0000313" key="11">
    <source>
        <dbReference type="Proteomes" id="UP000823631"/>
    </source>
</evidence>
<dbReference type="Proteomes" id="UP000823631">
    <property type="component" value="Unassembled WGS sequence"/>
</dbReference>
<organism evidence="10 11">
    <name type="scientific">Candidatus Avisuccinivibrio stercorigallinarum</name>
    <dbReference type="NCBI Taxonomy" id="2840704"/>
    <lineage>
        <taxon>Bacteria</taxon>
        <taxon>Pseudomonadati</taxon>
        <taxon>Pseudomonadota</taxon>
        <taxon>Gammaproteobacteria</taxon>
        <taxon>Aeromonadales</taxon>
        <taxon>Succinivibrionaceae</taxon>
        <taxon>Succinivibrionaceae incertae sedis</taxon>
        <taxon>Candidatus Avisuccinivibrio</taxon>
    </lineage>
</organism>
<feature type="transmembrane region" description="Helical" evidence="9">
    <location>
        <begin position="337"/>
        <end position="361"/>
    </location>
</feature>
<dbReference type="NCBIfam" id="TIGR00796">
    <property type="entry name" value="livcs"/>
    <property type="match status" value="1"/>
</dbReference>
<keyword evidence="3 9" id="KW-0813">Transport</keyword>
<keyword evidence="6 9" id="KW-0029">Amino-acid transport</keyword>